<dbReference type="EMBL" id="VIWT01000001">
    <property type="protein sequence ID" value="TWF99531.1"/>
    <property type="molecule type" value="Genomic_DNA"/>
</dbReference>
<dbReference type="Proteomes" id="UP000317940">
    <property type="component" value="Unassembled WGS sequence"/>
</dbReference>
<dbReference type="AlphaFoldDB" id="A0A561UJI6"/>
<evidence type="ECO:0000256" key="3">
    <source>
        <dbReference type="SAM" id="SignalP"/>
    </source>
</evidence>
<gene>
    <name evidence="4" type="ORF">FHX73_113378</name>
</gene>
<keyword evidence="2" id="KW-1133">Transmembrane helix</keyword>
<comment type="caution">
    <text evidence="4">The sequence shown here is derived from an EMBL/GenBank/DDBJ whole genome shotgun (WGS) entry which is preliminary data.</text>
</comment>
<protein>
    <recommendedName>
        <fullName evidence="6">LPXTG-motif cell wall-anchored protein</fullName>
    </recommendedName>
</protein>
<feature type="transmembrane region" description="Helical" evidence="2">
    <location>
        <begin position="112"/>
        <end position="130"/>
    </location>
</feature>
<evidence type="ECO:0000256" key="1">
    <source>
        <dbReference type="SAM" id="MobiDB-lite"/>
    </source>
</evidence>
<evidence type="ECO:0000256" key="2">
    <source>
        <dbReference type="SAM" id="Phobius"/>
    </source>
</evidence>
<feature type="chain" id="PRO_5021840004" description="LPXTG-motif cell wall-anchored protein" evidence="3">
    <location>
        <begin position="31"/>
        <end position="139"/>
    </location>
</feature>
<sequence length="139" mass="12985">MSRAIRTVRWSVLGLGAAAALLLSSTAAQADGPVPSAAPVPGKPAVSAAPSAAPVPGKPAVSAVPSPVASDGAPAVGPVPGKAPDSGQVKVIPKGGAQTGEGTTGGPSTAELAGGSVLALIGLGGVGYAVRKRRVGAAN</sequence>
<keyword evidence="2" id="KW-0812">Transmembrane</keyword>
<evidence type="ECO:0008006" key="6">
    <source>
        <dbReference type="Google" id="ProtNLM"/>
    </source>
</evidence>
<name>A0A561UJI6_9ACTN</name>
<organism evidence="4 5">
    <name type="scientific">Kitasatospora viridis</name>
    <dbReference type="NCBI Taxonomy" id="281105"/>
    <lineage>
        <taxon>Bacteria</taxon>
        <taxon>Bacillati</taxon>
        <taxon>Actinomycetota</taxon>
        <taxon>Actinomycetes</taxon>
        <taxon>Kitasatosporales</taxon>
        <taxon>Streptomycetaceae</taxon>
        <taxon>Kitasatospora</taxon>
    </lineage>
</organism>
<proteinExistence type="predicted"/>
<evidence type="ECO:0000313" key="4">
    <source>
        <dbReference type="EMBL" id="TWF99531.1"/>
    </source>
</evidence>
<feature type="signal peptide" evidence="3">
    <location>
        <begin position="1"/>
        <end position="30"/>
    </location>
</feature>
<reference evidence="4 5" key="1">
    <citation type="submission" date="2019-06" db="EMBL/GenBank/DDBJ databases">
        <title>Sequencing the genomes of 1000 actinobacteria strains.</title>
        <authorList>
            <person name="Klenk H.-P."/>
        </authorList>
    </citation>
    <scope>NUCLEOTIDE SEQUENCE [LARGE SCALE GENOMIC DNA]</scope>
    <source>
        <strain evidence="4 5">DSM 44826</strain>
    </source>
</reference>
<evidence type="ECO:0000313" key="5">
    <source>
        <dbReference type="Proteomes" id="UP000317940"/>
    </source>
</evidence>
<accession>A0A561UJI6</accession>
<feature type="region of interest" description="Disordered" evidence="1">
    <location>
        <begin position="30"/>
        <end position="108"/>
    </location>
</feature>
<dbReference type="RefSeq" id="WP_145905768.1">
    <property type="nucleotide sequence ID" value="NZ_BAAAMZ010000006.1"/>
</dbReference>
<keyword evidence="3" id="KW-0732">Signal</keyword>
<keyword evidence="5" id="KW-1185">Reference proteome</keyword>
<feature type="compositionally biased region" description="Low complexity" evidence="1">
    <location>
        <begin position="43"/>
        <end position="84"/>
    </location>
</feature>
<keyword evidence="2" id="KW-0472">Membrane</keyword>